<gene>
    <name evidence="2" type="ORF">BEN48_11075</name>
</gene>
<evidence type="ECO:0000256" key="1">
    <source>
        <dbReference type="SAM" id="Phobius"/>
    </source>
</evidence>
<feature type="transmembrane region" description="Helical" evidence="1">
    <location>
        <begin position="7"/>
        <end position="28"/>
    </location>
</feature>
<dbReference type="EMBL" id="MDZC01000028">
    <property type="protein sequence ID" value="OGX87858.1"/>
    <property type="molecule type" value="Genomic_DNA"/>
</dbReference>
<name>A0A1G1TAF1_9BACT</name>
<protein>
    <submittedName>
        <fullName evidence="2">Uncharacterized protein</fullName>
    </submittedName>
</protein>
<evidence type="ECO:0000313" key="3">
    <source>
        <dbReference type="Proteomes" id="UP000177791"/>
    </source>
</evidence>
<organism evidence="2 3">
    <name type="scientific">Hymenobacter glacialis</name>
    <dbReference type="NCBI Taxonomy" id="1908236"/>
    <lineage>
        <taxon>Bacteria</taxon>
        <taxon>Pseudomonadati</taxon>
        <taxon>Bacteroidota</taxon>
        <taxon>Cytophagia</taxon>
        <taxon>Cytophagales</taxon>
        <taxon>Hymenobacteraceae</taxon>
        <taxon>Hymenobacter</taxon>
    </lineage>
</organism>
<comment type="caution">
    <text evidence="2">The sequence shown here is derived from an EMBL/GenBank/DDBJ whole genome shotgun (WGS) entry which is preliminary data.</text>
</comment>
<accession>A0A1G1TAF1</accession>
<dbReference type="AlphaFoldDB" id="A0A1G1TAF1"/>
<dbReference type="RefSeq" id="WP_070732960.1">
    <property type="nucleotide sequence ID" value="NZ_MDZC01000028.1"/>
</dbReference>
<keyword evidence="1" id="KW-1133">Transmembrane helix</keyword>
<proteinExistence type="predicted"/>
<reference evidence="2 3" key="1">
    <citation type="submission" date="2016-08" db="EMBL/GenBank/DDBJ databases">
        <title>Hymenobacter coccineus sp. nov., Hymenobacter lapidarius sp. nov. and Hymenobacter glacialis sp. nov., isolated from Antarctic soil.</title>
        <authorList>
            <person name="Sedlacek I."/>
            <person name="Kralova S."/>
            <person name="Kyrova K."/>
            <person name="Maslanova I."/>
            <person name="Stankova E."/>
            <person name="Vrbovska V."/>
            <person name="Nemec M."/>
            <person name="Bartak M."/>
            <person name="Svec P."/>
            <person name="Busse H.-J."/>
            <person name="Pantucek R."/>
        </authorList>
    </citation>
    <scope>NUCLEOTIDE SEQUENCE [LARGE SCALE GENOMIC DNA]</scope>
    <source>
        <strain evidence="2 3">CCM 8648</strain>
    </source>
</reference>
<dbReference type="Proteomes" id="UP000177791">
    <property type="component" value="Unassembled WGS sequence"/>
</dbReference>
<sequence length="158" mass="17997">MTEAEKYGLLVNIIVPVASAIGAAYVSFRVAKSQIDGDRLLFLTQLESDSQAERDRESIKDKNKLNNFVWLLNNIIKYATKQNEDYLKVVKGIEDNKLGQNVFISLASSDIARILQVNPEEVFLALIAKARDTQENRDRVSKLFTDVTRIFRGVIYVW</sequence>
<keyword evidence="3" id="KW-1185">Reference proteome</keyword>
<evidence type="ECO:0000313" key="2">
    <source>
        <dbReference type="EMBL" id="OGX87858.1"/>
    </source>
</evidence>
<keyword evidence="1" id="KW-0812">Transmembrane</keyword>
<keyword evidence="1" id="KW-0472">Membrane</keyword>
<dbReference type="OrthoDB" id="9806009at2"/>